<dbReference type="SUPFAM" id="SSF55387">
    <property type="entry name" value="Frataxin/Nqo15-like"/>
    <property type="match status" value="1"/>
</dbReference>
<dbReference type="PROSITE" id="PS50810">
    <property type="entry name" value="FRATAXIN_2"/>
    <property type="match status" value="1"/>
</dbReference>
<dbReference type="PANTHER" id="PTHR16821:SF2">
    <property type="entry name" value="FRATAXIN, MITOCHONDRIAL"/>
    <property type="match status" value="1"/>
</dbReference>
<dbReference type="GO" id="GO:0004322">
    <property type="term" value="F:ferroxidase activity"/>
    <property type="evidence" value="ECO:0007669"/>
    <property type="project" value="TreeGrafter"/>
</dbReference>
<comment type="caution">
    <text evidence="3">The sequence shown here is derived from an EMBL/GenBank/DDBJ whole genome shotgun (WGS) entry which is preliminary data.</text>
</comment>
<dbReference type="Proteomes" id="UP000664414">
    <property type="component" value="Unassembled WGS sequence"/>
</dbReference>
<dbReference type="PANTHER" id="PTHR16821">
    <property type="entry name" value="FRATAXIN"/>
    <property type="match status" value="1"/>
</dbReference>
<dbReference type="GO" id="GO:0006879">
    <property type="term" value="P:intracellular iron ion homeostasis"/>
    <property type="evidence" value="ECO:0007669"/>
    <property type="project" value="TreeGrafter"/>
</dbReference>
<dbReference type="GO" id="GO:0016226">
    <property type="term" value="P:iron-sulfur cluster assembly"/>
    <property type="evidence" value="ECO:0007669"/>
    <property type="project" value="InterPro"/>
</dbReference>
<dbReference type="InterPro" id="IPR036524">
    <property type="entry name" value="Frataxin/CyaY_sf"/>
</dbReference>
<dbReference type="EMBL" id="JAFKGL010000016">
    <property type="protein sequence ID" value="MBN9413050.1"/>
    <property type="molecule type" value="Genomic_DNA"/>
</dbReference>
<dbReference type="GO" id="GO:0034986">
    <property type="term" value="F:iron chaperone activity"/>
    <property type="evidence" value="ECO:0007669"/>
    <property type="project" value="TreeGrafter"/>
</dbReference>
<dbReference type="InterPro" id="IPR002908">
    <property type="entry name" value="Frataxin/CyaY"/>
</dbReference>
<evidence type="ECO:0000256" key="1">
    <source>
        <dbReference type="ARBA" id="ARBA00008183"/>
    </source>
</evidence>
<dbReference type="AlphaFoldDB" id="A0A8J7TTM6"/>
<gene>
    <name evidence="3" type="primary">cyaY</name>
    <name evidence="3" type="ORF">J0H12_03915</name>
</gene>
<comment type="similarity">
    <text evidence="1">Belongs to the frataxin family.</text>
</comment>
<evidence type="ECO:0000313" key="4">
    <source>
        <dbReference type="Proteomes" id="UP000664414"/>
    </source>
</evidence>
<proteinExistence type="inferred from homology"/>
<dbReference type="SMART" id="SM01219">
    <property type="entry name" value="Frataxin_Cyay"/>
    <property type="match status" value="1"/>
</dbReference>
<sequence>MVLSRMQNNLNLKRIAEKTFESLSSILENILEDKGEIEETGDMMEILFPNKTTILLNFHTPSSQIWFSSPLSGALHFSWDDHQRKWLSTRLPHEDLFICLEKDLSQLCGFSVDLR</sequence>
<dbReference type="GO" id="GO:0005737">
    <property type="term" value="C:cytoplasm"/>
    <property type="evidence" value="ECO:0007669"/>
    <property type="project" value="UniProtKB-ARBA"/>
</dbReference>
<dbReference type="NCBIfam" id="TIGR03421">
    <property type="entry name" value="FeS_CyaY"/>
    <property type="match status" value="1"/>
</dbReference>
<evidence type="ECO:0000313" key="3">
    <source>
        <dbReference type="EMBL" id="MBN9413050.1"/>
    </source>
</evidence>
<dbReference type="GO" id="GO:0051537">
    <property type="term" value="F:2 iron, 2 sulfur cluster binding"/>
    <property type="evidence" value="ECO:0007669"/>
    <property type="project" value="TreeGrafter"/>
</dbReference>
<dbReference type="Gene3D" id="3.30.920.10">
    <property type="entry name" value="Frataxin/CyaY"/>
    <property type="match status" value="1"/>
</dbReference>
<name>A0A8J7TTM6_9PROT</name>
<organism evidence="3 4">
    <name type="scientific">Candidatus Paracaedimonas acanthamoebae</name>
    <dbReference type="NCBI Taxonomy" id="244581"/>
    <lineage>
        <taxon>Bacteria</taxon>
        <taxon>Pseudomonadati</taxon>
        <taxon>Pseudomonadota</taxon>
        <taxon>Alphaproteobacteria</taxon>
        <taxon>Holosporales</taxon>
        <taxon>Caedimonadaceae</taxon>
        <taxon>Candidatus Paracaedimonas</taxon>
    </lineage>
</organism>
<dbReference type="Pfam" id="PF01491">
    <property type="entry name" value="Frataxin_Cyay"/>
    <property type="match status" value="1"/>
</dbReference>
<accession>A0A8J7TTM6</accession>
<keyword evidence="2" id="KW-0408">Iron</keyword>
<evidence type="ECO:0000256" key="2">
    <source>
        <dbReference type="ARBA" id="ARBA00023004"/>
    </source>
</evidence>
<reference evidence="3" key="1">
    <citation type="submission" date="2021-02" db="EMBL/GenBank/DDBJ databases">
        <title>Thiocyanate and organic carbon inputs drive convergent selection for specific autotrophic Afipia and Thiobacillus strains within complex microbiomes.</title>
        <authorList>
            <person name="Huddy R.J."/>
            <person name="Sachdeva R."/>
            <person name="Kadzinga F."/>
            <person name="Kantor R.S."/>
            <person name="Harrison S.T.L."/>
            <person name="Banfield J.F."/>
        </authorList>
    </citation>
    <scope>NUCLEOTIDE SEQUENCE</scope>
    <source>
        <strain evidence="3">SCN18_10_11_15_R4_P_38_20</strain>
    </source>
</reference>
<protein>
    <submittedName>
        <fullName evidence="3">Iron donor protein CyaY</fullName>
    </submittedName>
</protein>
<dbReference type="GO" id="GO:0008198">
    <property type="term" value="F:ferrous iron binding"/>
    <property type="evidence" value="ECO:0007669"/>
    <property type="project" value="TreeGrafter"/>
</dbReference>
<dbReference type="GO" id="GO:0008199">
    <property type="term" value="F:ferric iron binding"/>
    <property type="evidence" value="ECO:0007669"/>
    <property type="project" value="InterPro"/>
</dbReference>